<gene>
    <name evidence="1" type="ORF">ACAOBT_LOCUS25136</name>
</gene>
<protein>
    <submittedName>
        <fullName evidence="1">Uncharacterized protein</fullName>
    </submittedName>
</protein>
<dbReference type="Proteomes" id="UP001152888">
    <property type="component" value="Unassembled WGS sequence"/>
</dbReference>
<comment type="caution">
    <text evidence="1">The sequence shown here is derived from an EMBL/GenBank/DDBJ whole genome shotgun (WGS) entry which is preliminary data.</text>
</comment>
<evidence type="ECO:0000313" key="1">
    <source>
        <dbReference type="EMBL" id="CAH1999704.1"/>
    </source>
</evidence>
<evidence type="ECO:0000313" key="2">
    <source>
        <dbReference type="Proteomes" id="UP001152888"/>
    </source>
</evidence>
<dbReference type="AlphaFoldDB" id="A0A9P0PUS2"/>
<organism evidence="1 2">
    <name type="scientific">Acanthoscelides obtectus</name>
    <name type="common">Bean weevil</name>
    <name type="synonym">Bruchus obtectus</name>
    <dbReference type="NCBI Taxonomy" id="200917"/>
    <lineage>
        <taxon>Eukaryota</taxon>
        <taxon>Metazoa</taxon>
        <taxon>Ecdysozoa</taxon>
        <taxon>Arthropoda</taxon>
        <taxon>Hexapoda</taxon>
        <taxon>Insecta</taxon>
        <taxon>Pterygota</taxon>
        <taxon>Neoptera</taxon>
        <taxon>Endopterygota</taxon>
        <taxon>Coleoptera</taxon>
        <taxon>Polyphaga</taxon>
        <taxon>Cucujiformia</taxon>
        <taxon>Chrysomeloidea</taxon>
        <taxon>Chrysomelidae</taxon>
        <taxon>Bruchinae</taxon>
        <taxon>Bruchini</taxon>
        <taxon>Acanthoscelides</taxon>
    </lineage>
</organism>
<accession>A0A9P0PUS2</accession>
<dbReference type="EMBL" id="CAKOFQ010007377">
    <property type="protein sequence ID" value="CAH1999704.1"/>
    <property type="molecule type" value="Genomic_DNA"/>
</dbReference>
<sequence length="35" mass="4097">MHMDILYYNIFVCMKVQKLTTKLDGGWCDSLSQTL</sequence>
<reference evidence="1" key="1">
    <citation type="submission" date="2022-03" db="EMBL/GenBank/DDBJ databases">
        <authorList>
            <person name="Sayadi A."/>
        </authorList>
    </citation>
    <scope>NUCLEOTIDE SEQUENCE</scope>
</reference>
<proteinExistence type="predicted"/>
<keyword evidence="2" id="KW-1185">Reference proteome</keyword>
<name>A0A9P0PUS2_ACAOB</name>